<accession>A0A7Y0ARX5</accession>
<evidence type="ECO:0000256" key="1">
    <source>
        <dbReference type="SAM" id="MobiDB-lite"/>
    </source>
</evidence>
<keyword evidence="3" id="KW-1185">Reference proteome</keyword>
<dbReference type="EMBL" id="JABBGI010000049">
    <property type="protein sequence ID" value="NML72393.1"/>
    <property type="molecule type" value="Genomic_DNA"/>
</dbReference>
<name>A0A7Y0ARX5_9FLAO</name>
<reference evidence="2 3" key="1">
    <citation type="submission" date="2020-04" db="EMBL/GenBank/DDBJ databases">
        <title>Chryseobacterium sp. RP-3-3 sp. nov., isolated from Jeju soil.</title>
        <authorList>
            <person name="Dahal R.H."/>
        </authorList>
    </citation>
    <scope>NUCLEOTIDE SEQUENCE [LARGE SCALE GENOMIC DNA]</scope>
    <source>
        <strain evidence="2 3">RP-3-3</strain>
    </source>
</reference>
<evidence type="ECO:0000313" key="2">
    <source>
        <dbReference type="EMBL" id="NML72393.1"/>
    </source>
</evidence>
<feature type="compositionally biased region" description="Basic residues" evidence="1">
    <location>
        <begin position="79"/>
        <end position="90"/>
    </location>
</feature>
<dbReference type="AlphaFoldDB" id="A0A7Y0ARX5"/>
<comment type="caution">
    <text evidence="2">The sequence shown here is derived from an EMBL/GenBank/DDBJ whole genome shotgun (WGS) entry which is preliminary data.</text>
</comment>
<protein>
    <submittedName>
        <fullName evidence="2">Uncharacterized protein</fullName>
    </submittedName>
</protein>
<dbReference type="Proteomes" id="UP000544054">
    <property type="component" value="Unassembled WGS sequence"/>
</dbReference>
<proteinExistence type="predicted"/>
<dbReference type="RefSeq" id="WP_169236843.1">
    <property type="nucleotide sequence ID" value="NZ_JABBGI010000049.1"/>
</dbReference>
<organism evidence="2 3">
    <name type="scientific">Chryseobacterium antibioticum</name>
    <dbReference type="NCBI Taxonomy" id="2728847"/>
    <lineage>
        <taxon>Bacteria</taxon>
        <taxon>Pseudomonadati</taxon>
        <taxon>Bacteroidota</taxon>
        <taxon>Flavobacteriia</taxon>
        <taxon>Flavobacteriales</taxon>
        <taxon>Weeksellaceae</taxon>
        <taxon>Chryseobacterium group</taxon>
        <taxon>Chryseobacterium</taxon>
    </lineage>
</organism>
<feature type="compositionally biased region" description="Polar residues" evidence="1">
    <location>
        <begin position="67"/>
        <end position="77"/>
    </location>
</feature>
<evidence type="ECO:0000313" key="3">
    <source>
        <dbReference type="Proteomes" id="UP000544054"/>
    </source>
</evidence>
<feature type="region of interest" description="Disordered" evidence="1">
    <location>
        <begin position="67"/>
        <end position="90"/>
    </location>
</feature>
<sequence length="134" mass="15289">MLLLLCSFCITNAQLYIGACGSLHIKDSILFQTERKNSPVPLYVEGNTKVYNLEQISNVKVAVLSSPTLKKSSQNPFAKNRKKPKNRKTEKKALKLISKPEVYISENIRCLLYVKIRFFQNNLSKPDYSKGLFC</sequence>
<gene>
    <name evidence="2" type="ORF">HHL23_21780</name>
</gene>